<gene>
    <name evidence="1" type="ORF">BCY88_17565</name>
</gene>
<reference evidence="1 2" key="1">
    <citation type="submission" date="2016-07" db="EMBL/GenBank/DDBJ databases">
        <title>Genome analysis of Burkholderia fungorum ES3-20.</title>
        <authorList>
            <person name="Xu D."/>
            <person name="Yao R."/>
            <person name="Zheng S."/>
        </authorList>
    </citation>
    <scope>NUCLEOTIDE SEQUENCE [LARGE SCALE GENOMIC DNA]</scope>
    <source>
        <strain evidence="1 2">ES3-20</strain>
    </source>
</reference>
<evidence type="ECO:0000313" key="1">
    <source>
        <dbReference type="EMBL" id="RKF49433.1"/>
    </source>
</evidence>
<dbReference type="Proteomes" id="UP000283709">
    <property type="component" value="Unassembled WGS sequence"/>
</dbReference>
<dbReference type="OrthoDB" id="8909820at2"/>
<organism evidence="1 2">
    <name type="scientific">Paraburkholderia fungorum</name>
    <dbReference type="NCBI Taxonomy" id="134537"/>
    <lineage>
        <taxon>Bacteria</taxon>
        <taxon>Pseudomonadati</taxon>
        <taxon>Pseudomonadota</taxon>
        <taxon>Betaproteobacteria</taxon>
        <taxon>Burkholderiales</taxon>
        <taxon>Burkholderiaceae</taxon>
        <taxon>Paraburkholderia</taxon>
    </lineage>
</organism>
<protein>
    <submittedName>
        <fullName evidence="1">DUF2934 domain-containing protein</fullName>
    </submittedName>
</protein>
<dbReference type="RefSeq" id="WP_120343291.1">
    <property type="nucleotide sequence ID" value="NZ_MCAS01000004.1"/>
</dbReference>
<dbReference type="InterPro" id="IPR021327">
    <property type="entry name" value="DUF2934"/>
</dbReference>
<sequence>MDVPVTEEQIRTLAFYLWENEGSPEGRSQDYWEKARQQLGIDDSLAALDEEADLQTAG</sequence>
<name>A0A420GWH9_9BURK</name>
<dbReference type="AlphaFoldDB" id="A0A420GWH9"/>
<comment type="caution">
    <text evidence="1">The sequence shown here is derived from an EMBL/GenBank/DDBJ whole genome shotgun (WGS) entry which is preliminary data.</text>
</comment>
<accession>A0A420GWH9</accession>
<dbReference type="Pfam" id="PF11154">
    <property type="entry name" value="DUF2934"/>
    <property type="match status" value="1"/>
</dbReference>
<proteinExistence type="predicted"/>
<dbReference type="EMBL" id="MCAS01000004">
    <property type="protein sequence ID" value="RKF49433.1"/>
    <property type="molecule type" value="Genomic_DNA"/>
</dbReference>
<evidence type="ECO:0000313" key="2">
    <source>
        <dbReference type="Proteomes" id="UP000283709"/>
    </source>
</evidence>